<reference evidence="2" key="1">
    <citation type="journal article" date="2023" name="Science">
        <title>Genome structures resolve the early diversification of teleost fishes.</title>
        <authorList>
            <person name="Parey E."/>
            <person name="Louis A."/>
            <person name="Montfort J."/>
            <person name="Bouchez O."/>
            <person name="Roques C."/>
            <person name="Iampietro C."/>
            <person name="Lluch J."/>
            <person name="Castinel A."/>
            <person name="Donnadieu C."/>
            <person name="Desvignes T."/>
            <person name="Floi Bucao C."/>
            <person name="Jouanno E."/>
            <person name="Wen M."/>
            <person name="Mejri S."/>
            <person name="Dirks R."/>
            <person name="Jansen H."/>
            <person name="Henkel C."/>
            <person name="Chen W.J."/>
            <person name="Zahm M."/>
            <person name="Cabau C."/>
            <person name="Klopp C."/>
            <person name="Thompson A.W."/>
            <person name="Robinson-Rechavi M."/>
            <person name="Braasch I."/>
            <person name="Lecointre G."/>
            <person name="Bobe J."/>
            <person name="Postlethwait J.H."/>
            <person name="Berthelot C."/>
            <person name="Roest Crollius H."/>
            <person name="Guiguen Y."/>
        </authorList>
    </citation>
    <scope>NUCLEOTIDE SEQUENCE</scope>
    <source>
        <strain evidence="2">WJC10195</strain>
    </source>
</reference>
<dbReference type="AlphaFoldDB" id="A0A9Q1FLZ0"/>
<keyword evidence="3" id="KW-1185">Reference proteome</keyword>
<evidence type="ECO:0000313" key="2">
    <source>
        <dbReference type="EMBL" id="KAJ8361228.1"/>
    </source>
</evidence>
<keyword evidence="1" id="KW-0732">Signal</keyword>
<dbReference type="Proteomes" id="UP001152622">
    <property type="component" value="Chromosome 5"/>
</dbReference>
<proteinExistence type="predicted"/>
<evidence type="ECO:0000313" key="3">
    <source>
        <dbReference type="Proteomes" id="UP001152622"/>
    </source>
</evidence>
<feature type="signal peptide" evidence="1">
    <location>
        <begin position="1"/>
        <end position="19"/>
    </location>
</feature>
<sequence>MSWLLWLWISVSALLLCQATLYDTIQQHHLPQPGRNTIQILGFSGLAESGAKSLHESICPTRLFSLFASHTL</sequence>
<feature type="chain" id="PRO_5040299859" evidence="1">
    <location>
        <begin position="20"/>
        <end position="72"/>
    </location>
</feature>
<dbReference type="OrthoDB" id="8930850at2759"/>
<gene>
    <name evidence="2" type="ORF">SKAU_G00177530</name>
</gene>
<evidence type="ECO:0000256" key="1">
    <source>
        <dbReference type="SAM" id="SignalP"/>
    </source>
</evidence>
<comment type="caution">
    <text evidence="2">The sequence shown here is derived from an EMBL/GenBank/DDBJ whole genome shotgun (WGS) entry which is preliminary data.</text>
</comment>
<accession>A0A9Q1FLZ0</accession>
<organism evidence="2 3">
    <name type="scientific">Synaphobranchus kaupii</name>
    <name type="common">Kaup's arrowtooth eel</name>
    <dbReference type="NCBI Taxonomy" id="118154"/>
    <lineage>
        <taxon>Eukaryota</taxon>
        <taxon>Metazoa</taxon>
        <taxon>Chordata</taxon>
        <taxon>Craniata</taxon>
        <taxon>Vertebrata</taxon>
        <taxon>Euteleostomi</taxon>
        <taxon>Actinopterygii</taxon>
        <taxon>Neopterygii</taxon>
        <taxon>Teleostei</taxon>
        <taxon>Anguilliformes</taxon>
        <taxon>Synaphobranchidae</taxon>
        <taxon>Synaphobranchus</taxon>
    </lineage>
</organism>
<dbReference type="EMBL" id="JAINUF010000005">
    <property type="protein sequence ID" value="KAJ8361228.1"/>
    <property type="molecule type" value="Genomic_DNA"/>
</dbReference>
<protein>
    <submittedName>
        <fullName evidence="2">Uncharacterized protein</fullName>
    </submittedName>
</protein>
<name>A0A9Q1FLZ0_SYNKA</name>